<dbReference type="STRING" id="1499966.U14_05464"/>
<name>A0A081BS04_9BACT</name>
<sequence length="99" mass="11544">MSAALRNISESFAATNEREGSEIARQIVTALLEQQIKIFFVSHLYDFAHRFYDNQRGNAYFLRAERQSDGKRTFKLIEDKPLQTSYGQMYISVSLRKKC</sequence>
<protein>
    <submittedName>
        <fullName evidence="1">Putative DNA mismatch repair protein</fullName>
    </submittedName>
</protein>
<keyword evidence="2" id="KW-1185">Reference proteome</keyword>
<evidence type="ECO:0000313" key="2">
    <source>
        <dbReference type="Proteomes" id="UP000030700"/>
    </source>
</evidence>
<dbReference type="Proteomes" id="UP000030700">
    <property type="component" value="Unassembled WGS sequence"/>
</dbReference>
<proteinExistence type="predicted"/>
<evidence type="ECO:0000313" key="1">
    <source>
        <dbReference type="EMBL" id="GAK54185.1"/>
    </source>
</evidence>
<dbReference type="HOGENOM" id="CLU_2314630_0_0_0"/>
<gene>
    <name evidence="1" type="ORF">U14_05464</name>
</gene>
<accession>A0A081BS04</accession>
<dbReference type="EMBL" id="DF820460">
    <property type="protein sequence ID" value="GAK54185.1"/>
    <property type="molecule type" value="Genomic_DNA"/>
</dbReference>
<dbReference type="AlphaFoldDB" id="A0A081BS04"/>
<organism evidence="1">
    <name type="scientific">Candidatus Moduliflexus flocculans</name>
    <dbReference type="NCBI Taxonomy" id="1499966"/>
    <lineage>
        <taxon>Bacteria</taxon>
        <taxon>Candidatus Moduliflexota</taxon>
        <taxon>Candidatus Moduliflexia</taxon>
        <taxon>Candidatus Moduliflexales</taxon>
        <taxon>Candidatus Moduliflexaceae</taxon>
    </lineage>
</organism>
<reference evidence="1" key="1">
    <citation type="journal article" date="2015" name="PeerJ">
        <title>First genomic representation of candidate bacterial phylum KSB3 points to enhanced environmental sensing as a trigger of wastewater bulking.</title>
        <authorList>
            <person name="Sekiguchi Y."/>
            <person name="Ohashi A."/>
            <person name="Parks D.H."/>
            <person name="Yamauchi T."/>
            <person name="Tyson G.W."/>
            <person name="Hugenholtz P."/>
        </authorList>
    </citation>
    <scope>NUCLEOTIDE SEQUENCE [LARGE SCALE GENOMIC DNA]</scope>
</reference>